<accession>G3IAH0</accession>
<keyword evidence="1" id="KW-0812">Transmembrane</keyword>
<keyword evidence="1" id="KW-1133">Transmembrane helix</keyword>
<dbReference type="InParanoid" id="G3IAH0"/>
<dbReference type="EMBL" id="JH001709">
    <property type="protein sequence ID" value="EGW03742.1"/>
    <property type="molecule type" value="Genomic_DNA"/>
</dbReference>
<sequence>MQYEPYCEFKLAMVEDLPTASEFSTEYLSMETDPDSPSIDSVLEILFSSNDSEIPSFYFDIWLKRCRSVRGFIVVCLLLLFVTILDKYGFRKTKMLREPPMPVISLLPFAKRFVYINSTLAK</sequence>
<reference evidence="3" key="1">
    <citation type="journal article" date="2011" name="Nat. Biotechnol.">
        <title>The genomic sequence of the Chinese hamster ovary (CHO)-K1 cell line.</title>
        <authorList>
            <person name="Xu X."/>
            <person name="Nagarajan H."/>
            <person name="Lewis N.E."/>
            <person name="Pan S."/>
            <person name="Cai Z."/>
            <person name="Liu X."/>
            <person name="Chen W."/>
            <person name="Xie M."/>
            <person name="Wang W."/>
            <person name="Hammond S."/>
            <person name="Andersen M.R."/>
            <person name="Neff N."/>
            <person name="Passarelli B."/>
            <person name="Koh W."/>
            <person name="Fan H.C."/>
            <person name="Wang J."/>
            <person name="Gui Y."/>
            <person name="Lee K.H."/>
            <person name="Betenbaugh M.J."/>
            <person name="Quake S.R."/>
            <person name="Famili I."/>
            <person name="Palsson B.O."/>
            <person name="Wang J."/>
        </authorList>
    </citation>
    <scope>NUCLEOTIDE SEQUENCE [LARGE SCALE GENOMIC DNA]</scope>
    <source>
        <strain evidence="3">CHO K1 cell line</strain>
    </source>
</reference>
<protein>
    <submittedName>
        <fullName evidence="2">Uncharacterized protein</fullName>
    </submittedName>
</protein>
<evidence type="ECO:0000313" key="2">
    <source>
        <dbReference type="EMBL" id="EGW03742.1"/>
    </source>
</evidence>
<gene>
    <name evidence="2" type="ORF">I79_020593</name>
</gene>
<dbReference type="Proteomes" id="UP000001075">
    <property type="component" value="Unassembled WGS sequence"/>
</dbReference>
<organism evidence="2 3">
    <name type="scientific">Cricetulus griseus</name>
    <name type="common">Chinese hamster</name>
    <name type="synonym">Cricetulus barabensis griseus</name>
    <dbReference type="NCBI Taxonomy" id="10029"/>
    <lineage>
        <taxon>Eukaryota</taxon>
        <taxon>Metazoa</taxon>
        <taxon>Chordata</taxon>
        <taxon>Craniata</taxon>
        <taxon>Vertebrata</taxon>
        <taxon>Euteleostomi</taxon>
        <taxon>Mammalia</taxon>
        <taxon>Eutheria</taxon>
        <taxon>Euarchontoglires</taxon>
        <taxon>Glires</taxon>
        <taxon>Rodentia</taxon>
        <taxon>Myomorpha</taxon>
        <taxon>Muroidea</taxon>
        <taxon>Cricetidae</taxon>
        <taxon>Cricetinae</taxon>
        <taxon>Cricetulus</taxon>
    </lineage>
</organism>
<name>G3IAH0_CRIGR</name>
<evidence type="ECO:0000313" key="3">
    <source>
        <dbReference type="Proteomes" id="UP000001075"/>
    </source>
</evidence>
<dbReference type="AlphaFoldDB" id="G3IAH0"/>
<feature type="transmembrane region" description="Helical" evidence="1">
    <location>
        <begin position="68"/>
        <end position="85"/>
    </location>
</feature>
<evidence type="ECO:0000256" key="1">
    <source>
        <dbReference type="SAM" id="Phobius"/>
    </source>
</evidence>
<keyword evidence="1" id="KW-0472">Membrane</keyword>
<proteinExistence type="predicted"/>